<protein>
    <submittedName>
        <fullName evidence="2">Uncharacterized protein</fullName>
    </submittedName>
</protein>
<dbReference type="Proteomes" id="UP000266723">
    <property type="component" value="Unassembled WGS sequence"/>
</dbReference>
<evidence type="ECO:0000256" key="1">
    <source>
        <dbReference type="SAM" id="MobiDB-lite"/>
    </source>
</evidence>
<name>A0ABQ7BDK5_BRACR</name>
<comment type="caution">
    <text evidence="2">The sequence shown here is derived from an EMBL/GenBank/DDBJ whole genome shotgun (WGS) entry which is preliminary data.</text>
</comment>
<organism evidence="2 3">
    <name type="scientific">Brassica cretica</name>
    <name type="common">Mustard</name>
    <dbReference type="NCBI Taxonomy" id="69181"/>
    <lineage>
        <taxon>Eukaryota</taxon>
        <taxon>Viridiplantae</taxon>
        <taxon>Streptophyta</taxon>
        <taxon>Embryophyta</taxon>
        <taxon>Tracheophyta</taxon>
        <taxon>Spermatophyta</taxon>
        <taxon>Magnoliopsida</taxon>
        <taxon>eudicotyledons</taxon>
        <taxon>Gunneridae</taxon>
        <taxon>Pentapetalae</taxon>
        <taxon>rosids</taxon>
        <taxon>malvids</taxon>
        <taxon>Brassicales</taxon>
        <taxon>Brassicaceae</taxon>
        <taxon>Brassiceae</taxon>
        <taxon>Brassica</taxon>
    </lineage>
</organism>
<sequence length="105" mass="11598">MPYLATEEGIRPQLKTSPLEPLSDSEMQGHNSRRPAPLGISVRALLAREAEREGFQREELSEEEEVGDAGINTSAGIFRERLKGTEDVSITAVMTVQEKNSSKLE</sequence>
<keyword evidence="3" id="KW-1185">Reference proteome</keyword>
<feature type="region of interest" description="Disordered" evidence="1">
    <location>
        <begin position="1"/>
        <end position="38"/>
    </location>
</feature>
<evidence type="ECO:0000313" key="2">
    <source>
        <dbReference type="EMBL" id="KAF3530216.1"/>
    </source>
</evidence>
<evidence type="ECO:0000313" key="3">
    <source>
        <dbReference type="Proteomes" id="UP000266723"/>
    </source>
</evidence>
<reference evidence="2 3" key="1">
    <citation type="journal article" date="2020" name="BMC Genomics">
        <title>Intraspecific diversification of the crop wild relative Brassica cretica Lam. using demographic model selection.</title>
        <authorList>
            <person name="Kioukis A."/>
            <person name="Michalopoulou V.A."/>
            <person name="Briers L."/>
            <person name="Pirintsos S."/>
            <person name="Studholme D.J."/>
            <person name="Pavlidis P."/>
            <person name="Sarris P.F."/>
        </authorList>
    </citation>
    <scope>NUCLEOTIDE SEQUENCE [LARGE SCALE GENOMIC DNA]</scope>
    <source>
        <strain evidence="3">cv. PFS-1207/04</strain>
    </source>
</reference>
<accession>A0ABQ7BDK5</accession>
<dbReference type="EMBL" id="QGKV02001507">
    <property type="protein sequence ID" value="KAF3530216.1"/>
    <property type="molecule type" value="Genomic_DNA"/>
</dbReference>
<feature type="region of interest" description="Disordered" evidence="1">
    <location>
        <begin position="51"/>
        <end position="75"/>
    </location>
</feature>
<proteinExistence type="predicted"/>
<gene>
    <name evidence="2" type="ORF">DY000_02036564</name>
</gene>